<dbReference type="Gene3D" id="3.40.50.450">
    <property type="match status" value="1"/>
</dbReference>
<protein>
    <recommendedName>
        <fullName evidence="3">Cytokinin riboside 5'-monophosphate phosphoribohydrolase</fullName>
    </recommendedName>
</protein>
<dbReference type="InterPro" id="IPR031100">
    <property type="entry name" value="LOG_fam"/>
</dbReference>
<reference evidence="1" key="1">
    <citation type="submission" date="2020-07" db="EMBL/GenBank/DDBJ databases">
        <title>Genome sequence and genetic diversity analysis of an under-domesticated orphan crop, white fonio (Digitaria exilis).</title>
        <authorList>
            <person name="Bennetzen J.L."/>
            <person name="Chen S."/>
            <person name="Ma X."/>
            <person name="Wang X."/>
            <person name="Yssel A.E.J."/>
            <person name="Chaluvadi S.R."/>
            <person name="Johnson M."/>
            <person name="Gangashetty P."/>
            <person name="Hamidou F."/>
            <person name="Sanogo M.D."/>
            <person name="Zwaenepoel A."/>
            <person name="Wallace J."/>
            <person name="Van De Peer Y."/>
            <person name="Van Deynze A."/>
        </authorList>
    </citation>
    <scope>NUCLEOTIDE SEQUENCE</scope>
    <source>
        <tissue evidence="1">Leaves</tissue>
    </source>
</reference>
<accession>A0A835EFX8</accession>
<organism evidence="1 2">
    <name type="scientific">Digitaria exilis</name>
    <dbReference type="NCBI Taxonomy" id="1010633"/>
    <lineage>
        <taxon>Eukaryota</taxon>
        <taxon>Viridiplantae</taxon>
        <taxon>Streptophyta</taxon>
        <taxon>Embryophyta</taxon>
        <taxon>Tracheophyta</taxon>
        <taxon>Spermatophyta</taxon>
        <taxon>Magnoliopsida</taxon>
        <taxon>Liliopsida</taxon>
        <taxon>Poales</taxon>
        <taxon>Poaceae</taxon>
        <taxon>PACMAD clade</taxon>
        <taxon>Panicoideae</taxon>
        <taxon>Panicodae</taxon>
        <taxon>Paniceae</taxon>
        <taxon>Anthephorinae</taxon>
        <taxon>Digitaria</taxon>
    </lineage>
</organism>
<evidence type="ECO:0008006" key="3">
    <source>
        <dbReference type="Google" id="ProtNLM"/>
    </source>
</evidence>
<proteinExistence type="predicted"/>
<comment type="caution">
    <text evidence="1">The sequence shown here is derived from an EMBL/GenBank/DDBJ whole genome shotgun (WGS) entry which is preliminary data.</text>
</comment>
<gene>
    <name evidence="1" type="ORF">HU200_045410</name>
</gene>
<dbReference type="EMBL" id="JACEFO010002109">
    <property type="protein sequence ID" value="KAF8681957.1"/>
    <property type="molecule type" value="Genomic_DNA"/>
</dbReference>
<evidence type="ECO:0000313" key="1">
    <source>
        <dbReference type="EMBL" id="KAF8681957.1"/>
    </source>
</evidence>
<dbReference type="AlphaFoldDB" id="A0A835EFX8"/>
<name>A0A835EFX8_9POAL</name>
<dbReference type="SUPFAM" id="SSF102405">
    <property type="entry name" value="MCP/YpsA-like"/>
    <property type="match status" value="1"/>
</dbReference>
<dbReference type="PANTHER" id="PTHR31208">
    <property type="entry name" value="EXPRESSED PROTEIN"/>
    <property type="match status" value="1"/>
</dbReference>
<keyword evidence="2" id="KW-1185">Reference proteome</keyword>
<dbReference type="PANTHER" id="PTHR31208:SF11">
    <property type="entry name" value="CYTOKININ RIBOSIDE 5'-MONOPHOSPHATE PHOSPHORIBOHYDROLASE"/>
    <property type="match status" value="1"/>
</dbReference>
<evidence type="ECO:0000313" key="2">
    <source>
        <dbReference type="Proteomes" id="UP000636709"/>
    </source>
</evidence>
<dbReference type="Pfam" id="PF03641">
    <property type="entry name" value="Lysine_decarbox"/>
    <property type="match status" value="1"/>
</dbReference>
<dbReference type="OrthoDB" id="414463at2759"/>
<dbReference type="Proteomes" id="UP000636709">
    <property type="component" value="Unassembled WGS sequence"/>
</dbReference>
<sequence length="354" mass="38909">MEAAAASSVRAGFGAQPRSAIGFRHSQRRAPACPCLRWPLPASRLLRGGGGSRPRGAIVAAPGDQRRQQLGELEAEVREEMARCFDLVRRLGRGAVYLGSSRVPLTHPHFLQTTELAREASSATRYYFLAVSLAFKTFQYVEHWVLTAEAELTVLSSKQIAQLLDCTTWTGAGPGLMDAAIKGALEADKPIGGFKIAKEAGEWTTSNFHPYLPPETYLTCRFFSARKHGLVDAVVRSSPADKTAVIALPGGIGTLDELFEIMALIQLERIGSALPVPFLLLNYDSYYSKLLDFLNDCQDWGTVAPGEVASLWKVCDGNYEALEYLAEFYNVPAAKRNYQISPQLKEHRTSYSMS</sequence>